<feature type="compositionally biased region" description="Low complexity" evidence="1">
    <location>
        <begin position="367"/>
        <end position="388"/>
    </location>
</feature>
<evidence type="ECO:0000313" key="2">
    <source>
        <dbReference type="EMBL" id="CBZ08476.1"/>
    </source>
</evidence>
<dbReference type="AlphaFoldDB" id="E9AGH6"/>
<dbReference type="KEGG" id="lif:LINJ.12.0050"/>
<reference evidence="2 3" key="1">
    <citation type="journal article" date="2007" name="Nat. Genet.">
        <title>Comparative genomic analysis of three Leishmania species that cause diverse human disease.</title>
        <authorList>
            <person name="Peacock C.S."/>
            <person name="Seeger K."/>
            <person name="Harris D."/>
            <person name="Murphy L."/>
            <person name="Ruiz J.C."/>
            <person name="Quail M.A."/>
            <person name="Peters N."/>
            <person name="Adlem E."/>
            <person name="Tivey A."/>
            <person name="Aslett M."/>
            <person name="Kerhornou A."/>
            <person name="Ivens A."/>
            <person name="Fraser A."/>
            <person name="Rajandream M.A."/>
            <person name="Carver T."/>
            <person name="Norbertczak H."/>
            <person name="Chillingworth T."/>
            <person name="Hance Z."/>
            <person name="Jagels K."/>
            <person name="Moule S."/>
            <person name="Ormond D."/>
            <person name="Rutter S."/>
            <person name="Squares R."/>
            <person name="Whitehead S."/>
            <person name="Rabbinowitsch E."/>
            <person name="Arrowsmith C."/>
            <person name="White B."/>
            <person name="Thurston S."/>
            <person name="Bringaud F."/>
            <person name="Baldauf S.L."/>
            <person name="Faulconbridge A."/>
            <person name="Jeffares D."/>
            <person name="Depledge D.P."/>
            <person name="Oyola S.O."/>
            <person name="Hilley J.D."/>
            <person name="Brito L.O."/>
            <person name="Tosi L.R."/>
            <person name="Barrell B."/>
            <person name="Cruz A.K."/>
            <person name="Mottram J.C."/>
            <person name="Smith D.F."/>
            <person name="Berriman M."/>
        </authorList>
    </citation>
    <scope>NUCLEOTIDE SEQUENCE [LARGE SCALE GENOMIC DNA]</scope>
    <source>
        <strain evidence="2 3">JPCM5</strain>
    </source>
</reference>
<dbReference type="VEuPathDB" id="TriTrypDB:LINF_120016300"/>
<feature type="compositionally biased region" description="Basic residues" evidence="1">
    <location>
        <begin position="501"/>
        <end position="519"/>
    </location>
</feature>
<dbReference type="Proteomes" id="UP000008153">
    <property type="component" value="Chromosome 12"/>
</dbReference>
<dbReference type="GeneID" id="10966458"/>
<evidence type="ECO:0000256" key="1">
    <source>
        <dbReference type="SAM" id="MobiDB-lite"/>
    </source>
</evidence>
<feature type="non-terminal residue" evidence="2">
    <location>
        <position position="590"/>
    </location>
</feature>
<sequence length="590" mass="63191">MSALRRCVRISFMARRSTSSHHSRRRIVEAASVVSTLFGQPFLPFSVGVYGQLHTQRAIHVYIRLDPHTCTHRCIYMVSGAGEPLCASLSGVCAAVHRTMRRIPLAASPPLHQRNNNKKMNALVSCMVLSFLCVHPRPLLLVCCQCRSPQCCPASLPSRQSHVSLPLLSLLLFSARAAASARHTHAPHNMLSAGVLADLHDTCATCSPHHPSPPPKKKNSKGPSDTQLACAANLFLCCILSLLPPCGSVGLSPHTARATFVLFLFFLCPDAGAEPQRQAPPFFYPVLFCPLSISLWALWALLPLSFRLYARGKIRESLALLHAAYPRSVPPRRWFRLIPAAKSSTSMSHPYATNEPLHGAGDDAEHVGSSIASPAPGAAPPVAATTPSPEEHADGNDSAHPAAISCTVEKKTLYGNNEVIHGSDQDDIATAVSHSPDVSSPSSSSCSAASSMPPSWLPSRSSSCSSATSSSFISASDCSSRSSGNADLAADGARAPESGHNHHLRQEHRHRRHHRHNPPRHCSDDRHVTHGEIDRRSGTTAARRVQTSEHRRFTSVLAGGRRFGDSDGPGAAPAVSCGRIDGNVDGGSPR</sequence>
<dbReference type="InParanoid" id="E9AGH6"/>
<accession>E9AGH6</accession>
<evidence type="ECO:0000313" key="3">
    <source>
        <dbReference type="Proteomes" id="UP000008153"/>
    </source>
</evidence>
<reference key="3">
    <citation type="submission" date="2011-02" db="EMBL/GenBank/DDBJ databases">
        <title>Chromosome and gene copy number variation allow genomic structural differences between species and strains of Leishmania.</title>
        <authorList>
            <person name="Hilley J.D."/>
            <person name="Rogers M."/>
            <person name="Wilkes J."/>
            <person name="Dickens N.J."/>
            <person name="Bates P."/>
            <person name="Depledge D.P."/>
            <person name="Harris D."/>
            <person name="Her Y."/>
            <person name="Herzyk P."/>
            <person name="Imamura H."/>
            <person name="Otto T.D."/>
            <person name="Saad W."/>
            <person name="Seeger K."/>
            <person name="Berriman M."/>
            <person name="Smith D.F."/>
            <person name="Hertz-Fowler C."/>
            <person name="Mottram J.C."/>
        </authorList>
    </citation>
    <scope>NUCLEOTIDE SEQUENCE</scope>
    <source>
        <strain>JPCM5</strain>
    </source>
</reference>
<reference evidence="2 3" key="2">
    <citation type="journal article" date="2011" name="Genome Res.">
        <title>Chromosome and gene copy number variation allow major structural change between species and strains of Leishmania.</title>
        <authorList>
            <person name="Rogers M.B."/>
            <person name="Hilley J.D."/>
            <person name="Dickens N.J."/>
            <person name="Wilkes J."/>
            <person name="Bates P.A."/>
            <person name="Depledge D.P."/>
            <person name="Harris D."/>
            <person name="Her Y."/>
            <person name="Herzyk P."/>
            <person name="Imamura H."/>
            <person name="Otto T.D."/>
            <person name="Sanders M."/>
            <person name="Seeger K."/>
            <person name="Dujardin J.C."/>
            <person name="Berriman M."/>
            <person name="Smith D.F."/>
            <person name="Hertz-Fowler C."/>
            <person name="Mottram J.C."/>
        </authorList>
    </citation>
    <scope>NUCLEOTIDE SEQUENCE [LARGE SCALE GENOMIC DNA]</scope>
    <source>
        <strain evidence="2 3">JPCM5</strain>
    </source>
</reference>
<dbReference type="RefSeq" id="XP_003392328.1">
    <property type="nucleotide sequence ID" value="XM_003392280.1"/>
</dbReference>
<proteinExistence type="predicted"/>
<name>E9AGH6_LEIIN</name>
<keyword evidence="3" id="KW-1185">Reference proteome</keyword>
<dbReference type="EMBL" id="FR796444">
    <property type="protein sequence ID" value="CBZ08476.1"/>
    <property type="molecule type" value="Genomic_DNA"/>
</dbReference>
<protein>
    <submittedName>
        <fullName evidence="2">Uncharacterized protein</fullName>
    </submittedName>
</protein>
<feature type="compositionally biased region" description="Low complexity" evidence="1">
    <location>
        <begin position="433"/>
        <end position="483"/>
    </location>
</feature>
<gene>
    <name evidence="2" type="ORF">LINJ.12.0050</name>
</gene>
<feature type="region of interest" description="Disordered" evidence="1">
    <location>
        <begin position="345"/>
        <end position="400"/>
    </location>
</feature>
<feature type="region of interest" description="Disordered" evidence="1">
    <location>
        <begin position="430"/>
        <end position="590"/>
    </location>
</feature>
<organism evidence="2 3">
    <name type="scientific">Leishmania infantum</name>
    <dbReference type="NCBI Taxonomy" id="5671"/>
    <lineage>
        <taxon>Eukaryota</taxon>
        <taxon>Discoba</taxon>
        <taxon>Euglenozoa</taxon>
        <taxon>Kinetoplastea</taxon>
        <taxon>Metakinetoplastina</taxon>
        <taxon>Trypanosomatida</taxon>
        <taxon>Trypanosomatidae</taxon>
        <taxon>Leishmaniinae</taxon>
        <taxon>Leishmania</taxon>
    </lineage>
</organism>
<feature type="compositionally biased region" description="Basic and acidic residues" evidence="1">
    <location>
        <begin position="521"/>
        <end position="537"/>
    </location>
</feature>